<organism evidence="6 7">
    <name type="scientific">Bacillus cereus (strain AH820)</name>
    <dbReference type="NCBI Taxonomy" id="405535"/>
    <lineage>
        <taxon>Bacteria</taxon>
        <taxon>Bacillati</taxon>
        <taxon>Bacillota</taxon>
        <taxon>Bacilli</taxon>
        <taxon>Bacillales</taxon>
        <taxon>Bacillaceae</taxon>
        <taxon>Bacillus</taxon>
        <taxon>Bacillus cereus group</taxon>
    </lineage>
</organism>
<sequence length="68" mass="7894">MTKWFNVGKIVNTHGVKGEIRVVSRTDFPEERYKVGNTLYISNEKGGEPFPVKITSHRQHKTFDFIDI</sequence>
<dbReference type="GO" id="GO:0043022">
    <property type="term" value="F:ribosome binding"/>
    <property type="evidence" value="ECO:0007669"/>
    <property type="project" value="InterPro"/>
</dbReference>
<keyword evidence="1" id="KW-0963">Cytoplasm</keyword>
<evidence type="ECO:0000256" key="1">
    <source>
        <dbReference type="ARBA" id="ARBA00022490"/>
    </source>
</evidence>
<evidence type="ECO:0000313" key="6">
    <source>
        <dbReference type="EMBL" id="ACK88909.1"/>
    </source>
</evidence>
<dbReference type="SUPFAM" id="SSF50447">
    <property type="entry name" value="Translation proteins"/>
    <property type="match status" value="1"/>
</dbReference>
<proteinExistence type="predicted"/>
<dbReference type="InterPro" id="IPR002676">
    <property type="entry name" value="RimM_N"/>
</dbReference>
<evidence type="ECO:0000313" key="7">
    <source>
        <dbReference type="Proteomes" id="UP000001363"/>
    </source>
</evidence>
<evidence type="ECO:0000256" key="3">
    <source>
        <dbReference type="ARBA" id="ARBA00022552"/>
    </source>
</evidence>
<keyword evidence="3" id="KW-0698">rRNA processing</keyword>
<evidence type="ECO:0000256" key="4">
    <source>
        <dbReference type="ARBA" id="ARBA00023186"/>
    </source>
</evidence>
<name>B7JJS9_BACC0</name>
<protein>
    <submittedName>
        <fullName evidence="6">16S rRNA processing protein RimM</fullName>
    </submittedName>
</protein>
<keyword evidence="4" id="KW-0143">Chaperone</keyword>
<dbReference type="GO" id="GO:0005840">
    <property type="term" value="C:ribosome"/>
    <property type="evidence" value="ECO:0007669"/>
    <property type="project" value="InterPro"/>
</dbReference>
<dbReference type="HOGENOM" id="CLU_2784985_0_0_9"/>
<evidence type="ECO:0000256" key="2">
    <source>
        <dbReference type="ARBA" id="ARBA00022517"/>
    </source>
</evidence>
<dbReference type="EMBL" id="CP001283">
    <property type="protein sequence ID" value="ACK88909.1"/>
    <property type="molecule type" value="Genomic_DNA"/>
</dbReference>
<dbReference type="InterPro" id="IPR009000">
    <property type="entry name" value="Transl_B-barrel_sf"/>
</dbReference>
<gene>
    <name evidence="6" type="primary">rimM2</name>
    <name evidence="6" type="ordered locus">BCAH820_3856</name>
</gene>
<dbReference type="InterPro" id="IPR011961">
    <property type="entry name" value="RimM"/>
</dbReference>
<dbReference type="KEGG" id="bcu:BCAH820_3856"/>
<dbReference type="AlphaFoldDB" id="B7JJS9"/>
<dbReference type="PANTHER" id="PTHR33692">
    <property type="entry name" value="RIBOSOME MATURATION FACTOR RIMM"/>
    <property type="match status" value="1"/>
</dbReference>
<dbReference type="PANTHER" id="PTHR33692:SF1">
    <property type="entry name" value="RIBOSOME MATURATION FACTOR RIMM"/>
    <property type="match status" value="1"/>
</dbReference>
<accession>B7JJS9</accession>
<dbReference type="Proteomes" id="UP000001363">
    <property type="component" value="Chromosome"/>
</dbReference>
<dbReference type="GO" id="GO:0006364">
    <property type="term" value="P:rRNA processing"/>
    <property type="evidence" value="ECO:0007669"/>
    <property type="project" value="UniProtKB-KW"/>
</dbReference>
<evidence type="ECO:0000259" key="5">
    <source>
        <dbReference type="Pfam" id="PF01782"/>
    </source>
</evidence>
<feature type="domain" description="RimM N-terminal" evidence="5">
    <location>
        <begin position="7"/>
        <end position="63"/>
    </location>
</feature>
<dbReference type="Gene3D" id="2.40.30.60">
    <property type="entry name" value="RimM"/>
    <property type="match status" value="1"/>
</dbReference>
<dbReference type="InterPro" id="IPR036976">
    <property type="entry name" value="RimM_N_sf"/>
</dbReference>
<reference evidence="6 7" key="1">
    <citation type="submission" date="2008-10" db="EMBL/GenBank/DDBJ databases">
        <title>Genome sequence of Bacillus cereus AH820.</title>
        <authorList>
            <person name="Dodson R.J."/>
            <person name="Durkin A.S."/>
            <person name="Rosovitz M.J."/>
            <person name="Rasko D.A."/>
            <person name="Hoffmaster A."/>
            <person name="Ravel J."/>
            <person name="Sutton G."/>
        </authorList>
    </citation>
    <scope>NUCLEOTIDE SEQUENCE [LARGE SCALE GENOMIC DNA]</scope>
    <source>
        <strain evidence="6 7">AH820</strain>
    </source>
</reference>
<keyword evidence="2" id="KW-0690">Ribosome biogenesis</keyword>
<dbReference type="Pfam" id="PF01782">
    <property type="entry name" value="RimM"/>
    <property type="match status" value="1"/>
</dbReference>